<gene>
    <name evidence="4" type="ORF">H9742_03075</name>
</gene>
<dbReference type="AlphaFoldDB" id="A0A9D1UAD3"/>
<reference evidence="4" key="2">
    <citation type="submission" date="2021-04" db="EMBL/GenBank/DDBJ databases">
        <authorList>
            <person name="Gilroy R."/>
        </authorList>
    </citation>
    <scope>NUCLEOTIDE SEQUENCE</scope>
    <source>
        <strain evidence="4">CHK195-6426</strain>
    </source>
</reference>
<keyword evidence="2" id="KW-0812">Transmembrane</keyword>
<feature type="region of interest" description="Disordered" evidence="1">
    <location>
        <begin position="273"/>
        <end position="296"/>
    </location>
</feature>
<dbReference type="SUPFAM" id="SSF52058">
    <property type="entry name" value="L domain-like"/>
    <property type="match status" value="1"/>
</dbReference>
<evidence type="ECO:0000256" key="1">
    <source>
        <dbReference type="SAM" id="MobiDB-lite"/>
    </source>
</evidence>
<keyword evidence="2" id="KW-1133">Transmembrane helix</keyword>
<organism evidence="4 5">
    <name type="scientific">Candidatus Acetatifactor stercoripullorum</name>
    <dbReference type="NCBI Taxonomy" id="2838414"/>
    <lineage>
        <taxon>Bacteria</taxon>
        <taxon>Bacillati</taxon>
        <taxon>Bacillota</taxon>
        <taxon>Clostridia</taxon>
        <taxon>Lachnospirales</taxon>
        <taxon>Lachnospiraceae</taxon>
        <taxon>Acetatifactor</taxon>
    </lineage>
</organism>
<name>A0A9D1UAD3_9FIRM</name>
<dbReference type="Pfam" id="PF13306">
    <property type="entry name" value="LRR_5"/>
    <property type="match status" value="3"/>
</dbReference>
<evidence type="ECO:0000256" key="3">
    <source>
        <dbReference type="SAM" id="SignalP"/>
    </source>
</evidence>
<feature type="compositionally biased region" description="Low complexity" evidence="1">
    <location>
        <begin position="285"/>
        <end position="296"/>
    </location>
</feature>
<dbReference type="Proteomes" id="UP000824265">
    <property type="component" value="Unassembled WGS sequence"/>
</dbReference>
<dbReference type="PANTHER" id="PTHR45661">
    <property type="entry name" value="SURFACE ANTIGEN"/>
    <property type="match status" value="1"/>
</dbReference>
<protein>
    <submittedName>
        <fullName evidence="4">Leucine-rich repeat domain-containing protein</fullName>
    </submittedName>
</protein>
<dbReference type="EMBL" id="DXGH01000014">
    <property type="protein sequence ID" value="HIW80502.1"/>
    <property type="molecule type" value="Genomic_DNA"/>
</dbReference>
<dbReference type="InterPro" id="IPR026906">
    <property type="entry name" value="LRR_5"/>
</dbReference>
<evidence type="ECO:0000313" key="4">
    <source>
        <dbReference type="EMBL" id="HIW80502.1"/>
    </source>
</evidence>
<dbReference type="PANTHER" id="PTHR45661:SF3">
    <property type="entry name" value="IG-LIKE DOMAIN-CONTAINING PROTEIN"/>
    <property type="match status" value="1"/>
</dbReference>
<dbReference type="InterPro" id="IPR032675">
    <property type="entry name" value="LRR_dom_sf"/>
</dbReference>
<feature type="region of interest" description="Disordered" evidence="1">
    <location>
        <begin position="204"/>
        <end position="250"/>
    </location>
</feature>
<comment type="caution">
    <text evidence="4">The sequence shown here is derived from an EMBL/GenBank/DDBJ whole genome shotgun (WGS) entry which is preliminary data.</text>
</comment>
<keyword evidence="3" id="KW-0732">Signal</keyword>
<keyword evidence="2" id="KW-0472">Membrane</keyword>
<feature type="chain" id="PRO_5039549413" evidence="3">
    <location>
        <begin position="36"/>
        <end position="745"/>
    </location>
</feature>
<proteinExistence type="predicted"/>
<feature type="signal peptide" evidence="3">
    <location>
        <begin position="1"/>
        <end position="35"/>
    </location>
</feature>
<reference evidence="4" key="1">
    <citation type="journal article" date="2021" name="PeerJ">
        <title>Extensive microbial diversity within the chicken gut microbiome revealed by metagenomics and culture.</title>
        <authorList>
            <person name="Gilroy R."/>
            <person name="Ravi A."/>
            <person name="Getino M."/>
            <person name="Pursley I."/>
            <person name="Horton D.L."/>
            <person name="Alikhan N.F."/>
            <person name="Baker D."/>
            <person name="Gharbi K."/>
            <person name="Hall N."/>
            <person name="Watson M."/>
            <person name="Adriaenssens E.M."/>
            <person name="Foster-Nyarko E."/>
            <person name="Jarju S."/>
            <person name="Secka A."/>
            <person name="Antonio M."/>
            <person name="Oren A."/>
            <person name="Chaudhuri R.R."/>
            <person name="La Ragione R."/>
            <person name="Hildebrand F."/>
            <person name="Pallen M.J."/>
        </authorList>
    </citation>
    <scope>NUCLEOTIDE SEQUENCE</scope>
    <source>
        <strain evidence="4">CHK195-6426</strain>
    </source>
</reference>
<feature type="transmembrane region" description="Helical" evidence="2">
    <location>
        <begin position="716"/>
        <end position="738"/>
    </location>
</feature>
<feature type="compositionally biased region" description="Polar residues" evidence="1">
    <location>
        <begin position="228"/>
        <end position="250"/>
    </location>
</feature>
<evidence type="ECO:0000313" key="5">
    <source>
        <dbReference type="Proteomes" id="UP000824265"/>
    </source>
</evidence>
<evidence type="ECO:0000256" key="2">
    <source>
        <dbReference type="SAM" id="Phobius"/>
    </source>
</evidence>
<sequence length="745" mass="79610">MRKMELHKSKKKMRGILLMITALIIMQLPVTEADAATSASDFRIEGSTLVKYRGTETNVSVPDTVEVIGESAFEGDTNIELVVLPNSVRRIEPYAFWGCDNLDTVVLGRGLTEIGDYVFTECRGLEQMTIPSNVRSIGIQAFADCVNLTDITIPDQVTNIHETAFDGCYQLTIHCDAGSVADQFAQEFYVRQSEMPEYEDVPDYQYEDDASGDGSGEAVDGTADASGESGTQDDQTEETPSQDGSGTETLLGSTKIVGNQAVFFIDNTSPTVFDGSQGGSGQAGADGSDTGNDAGAADAGAAVNSAEAGEAGERLAKYTIVDQRIVADQAYYRNETLENLTLPEGIEEIGQFAFARSSVTQAVLPEGVERICYGAFYHCDQLSSVELPETVMLVEPKAFDHTAWVENFLENGQEDFLISGGVLVAYRGNASQVEIPQGVRIIAGEALKDHSEITSVTLPDTLSSIGEGAFEGCSGLSEIVFGQQDTLVEIKDRAFFGCALESVSLPASVERLGTKAFDEEVAVSSEGAQMPETAYETSAQRLSNEAYRNYPEETGEPGVAVTGYEGATASLEGAARAYTLSVNPQGDRAVLEAAFQRSLGTALPENTLVLELILSDNSGIPLTKLGTRQLTVTLPVPDSLKGEQAQVYTVDRNGQLEQISSQRILSGDVECIRFSVNQISSFGICGTGEALDDSEILEETVQSTSMSGPEAGSDSALAFARFLVGGALLITGAILLFVRRKREET</sequence>
<dbReference type="InterPro" id="IPR053139">
    <property type="entry name" value="Surface_bspA-like"/>
</dbReference>
<dbReference type="Gene3D" id="3.80.10.10">
    <property type="entry name" value="Ribonuclease Inhibitor"/>
    <property type="match status" value="2"/>
</dbReference>
<accession>A0A9D1UAD3</accession>